<reference evidence="8 9" key="1">
    <citation type="submission" date="2007-06" db="EMBL/GenBank/DDBJ databases">
        <authorList>
            <person name="Shimkets L."/>
            <person name="Ferriera S."/>
            <person name="Johnson J."/>
            <person name="Kravitz S."/>
            <person name="Beeson K."/>
            <person name="Sutton G."/>
            <person name="Rogers Y.-H."/>
            <person name="Friedman R."/>
            <person name="Frazier M."/>
            <person name="Venter J.C."/>
        </authorList>
    </citation>
    <scope>NUCLEOTIDE SEQUENCE [LARGE SCALE GENOMIC DNA]</scope>
    <source>
        <strain evidence="8 9">SIR-1</strain>
    </source>
</reference>
<dbReference type="PANTHER" id="PTHR43133:SF52">
    <property type="entry name" value="ECF RNA POLYMERASE SIGMA FACTOR SIGL"/>
    <property type="match status" value="1"/>
</dbReference>
<organism evidence="8 9">
    <name type="scientific">Plesiocystis pacifica SIR-1</name>
    <dbReference type="NCBI Taxonomy" id="391625"/>
    <lineage>
        <taxon>Bacteria</taxon>
        <taxon>Pseudomonadati</taxon>
        <taxon>Myxococcota</taxon>
        <taxon>Polyangia</taxon>
        <taxon>Nannocystales</taxon>
        <taxon>Nannocystaceae</taxon>
        <taxon>Plesiocystis</taxon>
    </lineage>
</organism>
<dbReference type="RefSeq" id="WP_006975891.1">
    <property type="nucleotide sequence ID" value="NZ_ABCS01000109.1"/>
</dbReference>
<protein>
    <submittedName>
        <fullName evidence="8">Sigma-24 (FecI-like) protein</fullName>
    </submittedName>
</protein>
<dbReference type="Gene3D" id="1.10.10.10">
    <property type="entry name" value="Winged helix-like DNA-binding domain superfamily/Winged helix DNA-binding domain"/>
    <property type="match status" value="1"/>
</dbReference>
<evidence type="ECO:0000256" key="1">
    <source>
        <dbReference type="ARBA" id="ARBA00010641"/>
    </source>
</evidence>
<dbReference type="InterPro" id="IPR013325">
    <property type="entry name" value="RNA_pol_sigma_r2"/>
</dbReference>
<dbReference type="eggNOG" id="COG1595">
    <property type="taxonomic scope" value="Bacteria"/>
</dbReference>
<feature type="domain" description="RNA polymerase sigma factor 70 region 4 type 2" evidence="7">
    <location>
        <begin position="116"/>
        <end position="168"/>
    </location>
</feature>
<dbReference type="SUPFAM" id="SSF88659">
    <property type="entry name" value="Sigma3 and sigma4 domains of RNA polymerase sigma factors"/>
    <property type="match status" value="1"/>
</dbReference>
<dbReference type="AlphaFoldDB" id="A6GGQ3"/>
<evidence type="ECO:0000259" key="6">
    <source>
        <dbReference type="Pfam" id="PF04542"/>
    </source>
</evidence>
<keyword evidence="4" id="KW-0238">DNA-binding</keyword>
<dbReference type="PANTHER" id="PTHR43133">
    <property type="entry name" value="RNA POLYMERASE ECF-TYPE SIGMA FACTO"/>
    <property type="match status" value="1"/>
</dbReference>
<dbReference type="OrthoDB" id="5509547at2"/>
<dbReference type="InterPro" id="IPR013249">
    <property type="entry name" value="RNA_pol_sigma70_r4_t2"/>
</dbReference>
<gene>
    <name evidence="8" type="ORF">PPSIR1_30524</name>
</gene>
<keyword evidence="5" id="KW-0804">Transcription</keyword>
<evidence type="ECO:0000256" key="3">
    <source>
        <dbReference type="ARBA" id="ARBA00023082"/>
    </source>
</evidence>
<dbReference type="STRING" id="391625.PPSIR1_30524"/>
<dbReference type="GO" id="GO:0003677">
    <property type="term" value="F:DNA binding"/>
    <property type="evidence" value="ECO:0007669"/>
    <property type="project" value="UniProtKB-KW"/>
</dbReference>
<evidence type="ECO:0000259" key="7">
    <source>
        <dbReference type="Pfam" id="PF08281"/>
    </source>
</evidence>
<dbReference type="InterPro" id="IPR039425">
    <property type="entry name" value="RNA_pol_sigma-70-like"/>
</dbReference>
<name>A6GGQ3_9BACT</name>
<dbReference type="EMBL" id="ABCS01000109">
    <property type="protein sequence ID" value="EDM74953.1"/>
    <property type="molecule type" value="Genomic_DNA"/>
</dbReference>
<comment type="caution">
    <text evidence="8">The sequence shown here is derived from an EMBL/GenBank/DDBJ whole genome shotgun (WGS) entry which is preliminary data.</text>
</comment>
<dbReference type="GO" id="GO:0016987">
    <property type="term" value="F:sigma factor activity"/>
    <property type="evidence" value="ECO:0007669"/>
    <property type="project" value="UniProtKB-KW"/>
</dbReference>
<dbReference type="NCBIfam" id="TIGR02937">
    <property type="entry name" value="sigma70-ECF"/>
    <property type="match status" value="1"/>
</dbReference>
<dbReference type="Pfam" id="PF08281">
    <property type="entry name" value="Sigma70_r4_2"/>
    <property type="match status" value="1"/>
</dbReference>
<evidence type="ECO:0000313" key="9">
    <source>
        <dbReference type="Proteomes" id="UP000005801"/>
    </source>
</evidence>
<dbReference type="Proteomes" id="UP000005801">
    <property type="component" value="Unassembled WGS sequence"/>
</dbReference>
<dbReference type="InterPro" id="IPR013324">
    <property type="entry name" value="RNA_pol_sigma_r3/r4-like"/>
</dbReference>
<keyword evidence="9" id="KW-1185">Reference proteome</keyword>
<evidence type="ECO:0000256" key="2">
    <source>
        <dbReference type="ARBA" id="ARBA00023015"/>
    </source>
</evidence>
<dbReference type="GO" id="GO:0006352">
    <property type="term" value="P:DNA-templated transcription initiation"/>
    <property type="evidence" value="ECO:0007669"/>
    <property type="project" value="InterPro"/>
</dbReference>
<dbReference type="Pfam" id="PF04542">
    <property type="entry name" value="Sigma70_r2"/>
    <property type="match status" value="1"/>
</dbReference>
<comment type="similarity">
    <text evidence="1">Belongs to the sigma-70 factor family. ECF subfamily.</text>
</comment>
<proteinExistence type="inferred from homology"/>
<evidence type="ECO:0000256" key="5">
    <source>
        <dbReference type="ARBA" id="ARBA00023163"/>
    </source>
</evidence>
<dbReference type="SUPFAM" id="SSF88946">
    <property type="entry name" value="Sigma2 domain of RNA polymerase sigma factors"/>
    <property type="match status" value="1"/>
</dbReference>
<dbReference type="InterPro" id="IPR036388">
    <property type="entry name" value="WH-like_DNA-bd_sf"/>
</dbReference>
<keyword evidence="3" id="KW-0731">Sigma factor</keyword>
<keyword evidence="2" id="KW-0805">Transcription regulation</keyword>
<evidence type="ECO:0000313" key="8">
    <source>
        <dbReference type="EMBL" id="EDM74953.1"/>
    </source>
</evidence>
<evidence type="ECO:0000256" key="4">
    <source>
        <dbReference type="ARBA" id="ARBA00023125"/>
    </source>
</evidence>
<dbReference type="InterPro" id="IPR007627">
    <property type="entry name" value="RNA_pol_sigma70_r2"/>
</dbReference>
<dbReference type="InterPro" id="IPR014284">
    <property type="entry name" value="RNA_pol_sigma-70_dom"/>
</dbReference>
<feature type="domain" description="RNA polymerase sigma-70 region 2" evidence="6">
    <location>
        <begin position="22"/>
        <end position="87"/>
    </location>
</feature>
<sequence length="200" mass="22883">MLSDAELLQSWSQGDTDAGEELFERHYEGVAAFFRTKARDHAAELSQKTFLACIESLPRFRGEGSFRSYLYGIAYRQLQRHYRNLSRDERIDFGLSTVENLDPTPSKILAAEDDEQQLLAALRRIPVEHQVVLELYYWQELTTAQCAEVLEIPHSTIKSRLQRARKLLEEQLEAGGQSPAQVEETLSGLIAWSERVRAQA</sequence>
<accession>A6GGQ3</accession>
<dbReference type="Gene3D" id="1.10.1740.10">
    <property type="match status" value="1"/>
</dbReference>
<dbReference type="CDD" id="cd06171">
    <property type="entry name" value="Sigma70_r4"/>
    <property type="match status" value="1"/>
</dbReference>